<feature type="compositionally biased region" description="Basic and acidic residues" evidence="1">
    <location>
        <begin position="540"/>
        <end position="552"/>
    </location>
</feature>
<feature type="region of interest" description="Disordered" evidence="1">
    <location>
        <begin position="728"/>
        <end position="755"/>
    </location>
</feature>
<reference evidence="3" key="2">
    <citation type="submission" date="2025-08" db="UniProtKB">
        <authorList>
            <consortium name="RefSeq"/>
        </authorList>
    </citation>
    <scope>IDENTIFICATION</scope>
    <source>
        <tissue evidence="3">Leaf</tissue>
    </source>
</reference>
<sequence>MASEKPEDPMNNTAGGIGTDEESIAQRRKRLRRVSFADREITSVHIFKRDEDYETPPNTSAAKGEQAETSESEDKVIKFFGDLSDREDTEGDGDGDGEDEPILNKSFLRPKYSPSSGGSTVGSATSDDEDSFFGPVSSHFINPGRLSDATISEDHHEMTMDSTAFSMHFRSLARSESGDVRTPMSNLPVEEKTPTEVTSRSDTGSAMVLLTKPKKLFPKSPLPVEKGSGGRDSNDMSIVGENSRKYDYGYISPTLAALLADESKELLPEDNTVEARSPIHDFSLSPQNGCIPVVQANKDSHGIDSSDACQILSPSGSCSRPQIVLQESGSQHYTEDASLSSSTIRRQSAFSVGLLPQSVSCVTPSPKHGGSFMSRETRALVESLSTIQKSKSRLGLIPPSPGSALIQRIEISKLQLSGNRSMTTPSTIGREVDVHMEIHADIPITNLEDLLSEHDNRTPISEKKGMPDKCSSGALSPVVDTGDDSRTPVSGKKGMPDKCSSGALSPAIDTRGDNRTPVSEKIDMPDQCSNAAFSPDVDTSDDRTQVSEKKGVPDQNSCGALSPAADISNVFARRSPEGNTTSDTEGSLFKQQQRNQTASTPEKFVSSNATTSASKNFVILQDQEQHSKATEKSEIGDGNVTKECASNNSLNTLSDKVQSLLQESGVLLSDTGFLNGSAKRKEKDSMLHKNQNRTDISAAEFLLKDNNHLKVHCETEVISAEDVPSVVTETLPSTSGSSSMDRSNNEALHAKGSSRLSRKAEDVDCAVRNCSPKVGRSTQYISNSVMNHRDGKFNAHDCRRVRRQVVNWVEIPGKVSEEIKQMVDPLANKLNPRLICKVEDILTHMKKVHLCEMLCLQIQSQKVCDDLSGAKTKRHAESRSLLCKLAYEKAKLELLHLKEEIMTKKFQAVTTGVQTSETLRLNCANFLRQHGFRSTGLLDPNQADEVMITSKWAEITQEIIELDSKIKKLIQCFTTFDTMTGEPAYADTIKIAEDTLKKRMSCRSIRQDILVWKVDSLGEWNDCQSIVLNYSGLLNQRLTLKPGHPSYVLVSNSLSDTFVKHFPGLNVSTAFNSLFNAEDSQKYIGCSNILLEITQKTSLLLHNLLNVAEEFHLAQMNIPNLIQGNFDSPSAEQLHLQISFLDCTNLRKLNVILDVACLIHGKYPGDVVPCELLEVTGPKRDGVVSKQLKNEIESAVDVVGLGYPRILRLCRCISEVLQSQKR</sequence>
<feature type="compositionally biased region" description="Basic and acidic residues" evidence="1">
    <location>
        <begin position="457"/>
        <end position="467"/>
    </location>
</feature>
<dbReference type="GeneID" id="104747112"/>
<feature type="region of interest" description="Disordered" evidence="1">
    <location>
        <begin position="1"/>
        <end position="26"/>
    </location>
</feature>
<accession>A0ABM0W7Y0</accession>
<dbReference type="Proteomes" id="UP000694864">
    <property type="component" value="Chromosome 15"/>
</dbReference>
<evidence type="ECO:0000256" key="1">
    <source>
        <dbReference type="SAM" id="MobiDB-lite"/>
    </source>
</evidence>
<protein>
    <submittedName>
        <fullName evidence="3">Uncharacterized protein LOC104747112</fullName>
    </submittedName>
</protein>
<reference evidence="2" key="1">
    <citation type="journal article" date="2014" name="Nat. Commun.">
        <title>The emerging biofuel crop Camelina sativa retains a highly undifferentiated hexaploid genome structure.</title>
        <authorList>
            <person name="Kagale S."/>
            <person name="Koh C."/>
            <person name="Nixon J."/>
            <person name="Bollina V."/>
            <person name="Clarke W.E."/>
            <person name="Tuteja R."/>
            <person name="Spillane C."/>
            <person name="Robinson S.J."/>
            <person name="Links M.G."/>
            <person name="Clarke C."/>
            <person name="Higgins E.E."/>
            <person name="Huebert T."/>
            <person name="Sharpe A.G."/>
            <person name="Parkin I.A."/>
        </authorList>
    </citation>
    <scope>NUCLEOTIDE SEQUENCE [LARGE SCALE GENOMIC DNA]</scope>
    <source>
        <strain evidence="2">cv. DH55</strain>
    </source>
</reference>
<feature type="compositionally biased region" description="Acidic residues" evidence="1">
    <location>
        <begin position="85"/>
        <end position="101"/>
    </location>
</feature>
<dbReference type="RefSeq" id="XP_010466985.1">
    <property type="nucleotide sequence ID" value="XM_010468683.1"/>
</dbReference>
<dbReference type="PANTHER" id="PTHR35707">
    <property type="entry name" value="OS06G0608100 PROTEIN"/>
    <property type="match status" value="1"/>
</dbReference>
<gene>
    <name evidence="3" type="primary">LOC104747112</name>
</gene>
<feature type="region of interest" description="Disordered" evidence="1">
    <location>
        <begin position="175"/>
        <end position="203"/>
    </location>
</feature>
<feature type="compositionally biased region" description="Basic and acidic residues" evidence="1">
    <location>
        <begin position="510"/>
        <end position="524"/>
    </location>
</feature>
<keyword evidence="2" id="KW-1185">Reference proteome</keyword>
<dbReference type="PANTHER" id="PTHR35707:SF1">
    <property type="entry name" value="SPC7 KINETOCHORE PROTEIN DOMAIN-CONTAINING PROTEIN"/>
    <property type="match status" value="1"/>
</dbReference>
<evidence type="ECO:0000313" key="3">
    <source>
        <dbReference type="RefSeq" id="XP_010466985.1"/>
    </source>
</evidence>
<feature type="compositionally biased region" description="Polar residues" evidence="1">
    <location>
        <begin position="728"/>
        <end position="746"/>
    </location>
</feature>
<name>A0ABM0W7Y0_CAMSA</name>
<organism evidence="2 3">
    <name type="scientific">Camelina sativa</name>
    <name type="common">False flax</name>
    <name type="synonym">Myagrum sativum</name>
    <dbReference type="NCBI Taxonomy" id="90675"/>
    <lineage>
        <taxon>Eukaryota</taxon>
        <taxon>Viridiplantae</taxon>
        <taxon>Streptophyta</taxon>
        <taxon>Embryophyta</taxon>
        <taxon>Tracheophyta</taxon>
        <taxon>Spermatophyta</taxon>
        <taxon>Magnoliopsida</taxon>
        <taxon>eudicotyledons</taxon>
        <taxon>Gunneridae</taxon>
        <taxon>Pentapetalae</taxon>
        <taxon>rosids</taxon>
        <taxon>malvids</taxon>
        <taxon>Brassicales</taxon>
        <taxon>Brassicaceae</taxon>
        <taxon>Camelineae</taxon>
        <taxon>Camelina</taxon>
    </lineage>
</organism>
<feature type="region of interest" description="Disordered" evidence="1">
    <location>
        <begin position="457"/>
        <end position="608"/>
    </location>
</feature>
<evidence type="ECO:0000313" key="2">
    <source>
        <dbReference type="Proteomes" id="UP000694864"/>
    </source>
</evidence>
<proteinExistence type="predicted"/>
<feature type="compositionally biased region" description="Low complexity" evidence="1">
    <location>
        <begin position="113"/>
        <end position="125"/>
    </location>
</feature>
<feature type="compositionally biased region" description="Polar residues" evidence="1">
    <location>
        <begin position="577"/>
        <end position="608"/>
    </location>
</feature>
<feature type="region of interest" description="Disordered" evidence="1">
    <location>
        <begin position="45"/>
        <end position="145"/>
    </location>
</feature>